<dbReference type="PROSITE" id="PS00061">
    <property type="entry name" value="ADH_SHORT"/>
    <property type="match status" value="1"/>
</dbReference>
<name>A0A291IQL3_9MOLU</name>
<evidence type="ECO:0000256" key="4">
    <source>
        <dbReference type="ARBA" id="ARBA00044050"/>
    </source>
</evidence>
<evidence type="ECO:0000256" key="2">
    <source>
        <dbReference type="ARBA" id="ARBA00023002"/>
    </source>
</evidence>
<dbReference type="EC" id="1.1.1.298" evidence="4"/>
<dbReference type="PANTHER" id="PTHR43086:SF3">
    <property type="entry name" value="NADP-DEPENDENT 3-HYDROXY ACID DEHYDROGENASE YDFG"/>
    <property type="match status" value="1"/>
</dbReference>
<evidence type="ECO:0000256" key="1">
    <source>
        <dbReference type="ARBA" id="ARBA00006484"/>
    </source>
</evidence>
<dbReference type="Proteomes" id="UP000232227">
    <property type="component" value="Chromosome"/>
</dbReference>
<dbReference type="InterPro" id="IPR036291">
    <property type="entry name" value="NAD(P)-bd_dom_sf"/>
</dbReference>
<keyword evidence="13" id="KW-1185">Reference proteome</keyword>
<evidence type="ECO:0000256" key="7">
    <source>
        <dbReference type="ARBA" id="ARBA00044271"/>
    </source>
</evidence>
<evidence type="ECO:0000256" key="5">
    <source>
        <dbReference type="ARBA" id="ARBA00044059"/>
    </source>
</evidence>
<gene>
    <name evidence="12" type="ORF">CP520_00345</name>
</gene>
<dbReference type="PRINTS" id="PR00081">
    <property type="entry name" value="GDHRDH"/>
</dbReference>
<comment type="catalytic activity">
    <reaction evidence="3">
        <text>L-allo-threonine + NADP(+) = aminoacetone + CO2 + NADPH</text>
        <dbReference type="Rhea" id="RHEA:43524"/>
        <dbReference type="ChEBI" id="CHEBI:16526"/>
        <dbReference type="ChEBI" id="CHEBI:57783"/>
        <dbReference type="ChEBI" id="CHEBI:58320"/>
        <dbReference type="ChEBI" id="CHEBI:58349"/>
        <dbReference type="ChEBI" id="CHEBI:58585"/>
        <dbReference type="EC" id="1.1.1.381"/>
    </reaction>
</comment>
<dbReference type="EMBL" id="CP023668">
    <property type="protein sequence ID" value="ATG97215.1"/>
    <property type="molecule type" value="Genomic_DNA"/>
</dbReference>
<dbReference type="InterPro" id="IPR002347">
    <property type="entry name" value="SDR_fam"/>
</dbReference>
<dbReference type="AlphaFoldDB" id="A0A291IQL3"/>
<evidence type="ECO:0000256" key="6">
    <source>
        <dbReference type="ARBA" id="ARBA00044065"/>
    </source>
</evidence>
<dbReference type="SUPFAM" id="SSF51735">
    <property type="entry name" value="NAD(P)-binding Rossmann-fold domains"/>
    <property type="match status" value="1"/>
</dbReference>
<protein>
    <recommendedName>
        <fullName evidence="6">NADP-dependent 3-hydroxy acid dehydrogenase YdfG</fullName>
        <ecNumber evidence="4">1.1.1.298</ecNumber>
        <ecNumber evidence="5">1.1.1.381</ecNumber>
    </recommendedName>
    <alternativeName>
        <fullName evidence="8">L-allo-threonine dehydrogenase</fullName>
    </alternativeName>
    <alternativeName>
        <fullName evidence="7">Malonic semialdehyde reductase</fullName>
    </alternativeName>
</protein>
<organism evidence="12 13">
    <name type="scientific">Mesoplasma lactucae ATCC 49193</name>
    <dbReference type="NCBI Taxonomy" id="81460"/>
    <lineage>
        <taxon>Bacteria</taxon>
        <taxon>Bacillati</taxon>
        <taxon>Mycoplasmatota</taxon>
        <taxon>Mollicutes</taxon>
        <taxon>Entomoplasmatales</taxon>
        <taxon>Entomoplasmataceae</taxon>
        <taxon>Mesoplasma</taxon>
    </lineage>
</organism>
<dbReference type="FunFam" id="3.40.50.720:FF:000047">
    <property type="entry name" value="NADP-dependent L-serine/L-allo-threonine dehydrogenase"/>
    <property type="match status" value="1"/>
</dbReference>
<keyword evidence="2" id="KW-0560">Oxidoreductase</keyword>
<evidence type="ECO:0000313" key="13">
    <source>
        <dbReference type="Proteomes" id="UP000232227"/>
    </source>
</evidence>
<evidence type="ECO:0000256" key="3">
    <source>
        <dbReference type="ARBA" id="ARBA00043812"/>
    </source>
</evidence>
<dbReference type="PRINTS" id="PR00080">
    <property type="entry name" value="SDRFAMILY"/>
</dbReference>
<dbReference type="EC" id="1.1.1.381" evidence="5"/>
<proteinExistence type="inferred from homology"/>
<dbReference type="InterPro" id="IPR020904">
    <property type="entry name" value="Sc_DH/Rdtase_CS"/>
</dbReference>
<sequence>MTTKTNKPLVAITGASAGIGKCLAYTFADAGYPVLLMARRKEILDSYTDIEEKITAKVDVREIEEIKQAIKLAESKYGKVDLFINNAGIMPLGSYLTQPLSEKYDTIDIDVKGVINGMDSVLSDMVERKHGTIVNISSIAGRYTSIDHAIYNGAKAAVNYITEEARKENAKNNVRFTLIEPGIVQTDLAKHSTDMDALKEYSEKIEAVNGGLDPNFIAEMILKIYELPQEVSIKEVLLTSTKQVG</sequence>
<dbReference type="PANTHER" id="PTHR43086">
    <property type="entry name" value="VERY-LONG-CHAIN 3-OXOOACYL-COA REDUCTASE"/>
    <property type="match status" value="1"/>
</dbReference>
<dbReference type="KEGG" id="mlac:CP520_00345"/>
<evidence type="ECO:0000313" key="12">
    <source>
        <dbReference type="EMBL" id="ATG97215.1"/>
    </source>
</evidence>
<accession>A0A291IQL3</accession>
<evidence type="ECO:0000256" key="10">
    <source>
        <dbReference type="ARBA" id="ARBA00047274"/>
    </source>
</evidence>
<reference evidence="12 13" key="1">
    <citation type="submission" date="2017-09" db="EMBL/GenBank/DDBJ databases">
        <title>SPAdes assembly of the Mesoplasma lactucae genome.</title>
        <authorList>
            <person name="Knight T.F."/>
            <person name="Rubinstein R."/>
            <person name="Citino T."/>
        </authorList>
    </citation>
    <scope>NUCLEOTIDE SEQUENCE [LARGE SCALE GENOMIC DNA]</scope>
    <source>
        <strain evidence="12 13">831-C4</strain>
    </source>
</reference>
<evidence type="ECO:0000256" key="11">
    <source>
        <dbReference type="RuleBase" id="RU000363"/>
    </source>
</evidence>
<dbReference type="CDD" id="cd05233">
    <property type="entry name" value="SDR_c"/>
    <property type="match status" value="1"/>
</dbReference>
<dbReference type="Pfam" id="PF00106">
    <property type="entry name" value="adh_short"/>
    <property type="match status" value="1"/>
</dbReference>
<dbReference type="Gene3D" id="3.40.50.720">
    <property type="entry name" value="NAD(P)-binding Rossmann-like Domain"/>
    <property type="match status" value="1"/>
</dbReference>
<evidence type="ECO:0000256" key="9">
    <source>
        <dbReference type="ARBA" id="ARBA00045650"/>
    </source>
</evidence>
<dbReference type="OrthoDB" id="9775296at2"/>
<dbReference type="RefSeq" id="WP_096862503.1">
    <property type="nucleotide sequence ID" value="NZ_CP023668.1"/>
</dbReference>
<comment type="function">
    <text evidence="9">NADP-dependent dehydrogenase with broad substrate specificity acting on 3-hydroxy acids. Catalyzes the NADP-dependent oxidation of L-allo-threonine to L-2-amino-3-keto-butyrate, which is spontaneously decarboxylated into aminoacetone. Also acts on D-threonine, L-serine, D-serine, D-3-hydroxyisobutyrate, L-3-hydroxyisobutyrate, D-glycerate and L-glycerate. Able to catalyze the reduction of the malonic semialdehyde to 3-hydroxypropionic acid. YdfG is apparently supplementing RutE, the presumed malonic semialdehyde reductase involved in pyrimidine degradation since both are able to detoxify malonic semialdehyde.</text>
</comment>
<comment type="catalytic activity">
    <reaction evidence="10">
        <text>3-hydroxypropanoate + NADP(+) = 3-oxopropanoate + NADPH + H(+)</text>
        <dbReference type="Rhea" id="RHEA:26438"/>
        <dbReference type="ChEBI" id="CHEBI:15378"/>
        <dbReference type="ChEBI" id="CHEBI:16510"/>
        <dbReference type="ChEBI" id="CHEBI:33190"/>
        <dbReference type="ChEBI" id="CHEBI:57783"/>
        <dbReference type="ChEBI" id="CHEBI:58349"/>
        <dbReference type="EC" id="1.1.1.298"/>
    </reaction>
</comment>
<dbReference type="GO" id="GO:0035527">
    <property type="term" value="F:3-hydroxypropionate dehydrogenase (NADP+) activity"/>
    <property type="evidence" value="ECO:0007669"/>
    <property type="project" value="UniProtKB-EC"/>
</dbReference>
<evidence type="ECO:0000256" key="8">
    <source>
        <dbReference type="ARBA" id="ARBA00044349"/>
    </source>
</evidence>
<comment type="similarity">
    <text evidence="1 11">Belongs to the short-chain dehydrogenases/reductases (SDR) family.</text>
</comment>